<reference evidence="2 3" key="1">
    <citation type="submission" date="2020-07" db="EMBL/GenBank/DDBJ databases">
        <title>Sequencing the genomes of 1000 actinobacteria strains.</title>
        <authorList>
            <person name="Klenk H.-P."/>
        </authorList>
    </citation>
    <scope>NUCLEOTIDE SEQUENCE [LARGE SCALE GENOMIC DNA]</scope>
    <source>
        <strain evidence="2 3">DSM 44749</strain>
    </source>
</reference>
<evidence type="ECO:0000256" key="1">
    <source>
        <dbReference type="SAM" id="MobiDB-lite"/>
    </source>
</evidence>
<comment type="caution">
    <text evidence="2">The sequence shown here is derived from an EMBL/GenBank/DDBJ whole genome shotgun (WGS) entry which is preliminary data.</text>
</comment>
<keyword evidence="3" id="KW-1185">Reference proteome</keyword>
<evidence type="ECO:0000313" key="2">
    <source>
        <dbReference type="EMBL" id="NYG02360.1"/>
    </source>
</evidence>
<gene>
    <name evidence="2" type="ORF">HDA37_002645</name>
</gene>
<dbReference type="RefSeq" id="WP_179761254.1">
    <property type="nucleotide sequence ID" value="NZ_BAAAJZ010000003.1"/>
</dbReference>
<feature type="region of interest" description="Disordered" evidence="1">
    <location>
        <begin position="1"/>
        <end position="35"/>
    </location>
</feature>
<dbReference type="Proteomes" id="UP000549695">
    <property type="component" value="Unassembled WGS sequence"/>
</dbReference>
<feature type="compositionally biased region" description="Acidic residues" evidence="1">
    <location>
        <begin position="76"/>
        <end position="85"/>
    </location>
</feature>
<dbReference type="AlphaFoldDB" id="A0A852W1V9"/>
<feature type="compositionally biased region" description="Polar residues" evidence="1">
    <location>
        <begin position="20"/>
        <end position="35"/>
    </location>
</feature>
<proteinExistence type="predicted"/>
<sequence>MSEAVGPAWPARAAAGGALTTRTSLSEGSATSSVTRKISMTQDRYLGRRLTDRQAADVLEDMFTEDTKTVPKTYSDLEDEPAASP</sequence>
<evidence type="ECO:0000313" key="3">
    <source>
        <dbReference type="Proteomes" id="UP000549695"/>
    </source>
</evidence>
<protein>
    <submittedName>
        <fullName evidence="2">Uncharacterized protein</fullName>
    </submittedName>
</protein>
<organism evidence="2 3">
    <name type="scientific">Pseudonocardia alni</name>
    <name type="common">Amycolata alni</name>
    <dbReference type="NCBI Taxonomy" id="33907"/>
    <lineage>
        <taxon>Bacteria</taxon>
        <taxon>Bacillati</taxon>
        <taxon>Actinomycetota</taxon>
        <taxon>Actinomycetes</taxon>
        <taxon>Pseudonocardiales</taxon>
        <taxon>Pseudonocardiaceae</taxon>
        <taxon>Pseudonocardia</taxon>
    </lineage>
</organism>
<dbReference type="GeneID" id="98052399"/>
<feature type="compositionally biased region" description="Low complexity" evidence="1">
    <location>
        <begin position="1"/>
        <end position="18"/>
    </location>
</feature>
<dbReference type="EMBL" id="JACCCZ010000001">
    <property type="protein sequence ID" value="NYG02360.1"/>
    <property type="molecule type" value="Genomic_DNA"/>
</dbReference>
<name>A0A852W1V9_PSEA5</name>
<feature type="region of interest" description="Disordered" evidence="1">
    <location>
        <begin position="66"/>
        <end position="85"/>
    </location>
</feature>
<accession>A0A852W1V9</accession>